<proteinExistence type="inferred from homology"/>
<evidence type="ECO:0000256" key="3">
    <source>
        <dbReference type="ARBA" id="ARBA00022448"/>
    </source>
</evidence>
<evidence type="ECO:0000256" key="5">
    <source>
        <dbReference type="ARBA" id="ARBA00022927"/>
    </source>
</evidence>
<dbReference type="EMBL" id="PFWT01000007">
    <property type="protein sequence ID" value="PJA46825.1"/>
    <property type="molecule type" value="Genomic_DNA"/>
</dbReference>
<dbReference type="PROSITE" id="PS00755">
    <property type="entry name" value="SECY_1"/>
    <property type="match status" value="1"/>
</dbReference>
<gene>
    <name evidence="10" type="primary">secY</name>
    <name evidence="12" type="ORF">CO173_01215</name>
</gene>
<dbReference type="PRINTS" id="PR00303">
    <property type="entry name" value="SECYTRNLCASE"/>
</dbReference>
<dbReference type="InterPro" id="IPR002208">
    <property type="entry name" value="SecY/SEC61-alpha"/>
</dbReference>
<reference evidence="13" key="1">
    <citation type="submission" date="2017-09" db="EMBL/GenBank/DDBJ databases">
        <title>Depth-based differentiation of microbial function through sediment-hosted aquifers and enrichment of novel symbionts in the deep terrestrial subsurface.</title>
        <authorList>
            <person name="Probst A.J."/>
            <person name="Ladd B."/>
            <person name="Jarett J.K."/>
            <person name="Geller-Mcgrath D.E."/>
            <person name="Sieber C.M.K."/>
            <person name="Emerson J.B."/>
            <person name="Anantharaman K."/>
            <person name="Thomas B.C."/>
            <person name="Malmstrom R."/>
            <person name="Stieglmeier M."/>
            <person name="Klingl A."/>
            <person name="Woyke T."/>
            <person name="Ryan C.M."/>
            <person name="Banfield J.F."/>
        </authorList>
    </citation>
    <scope>NUCLEOTIDE SEQUENCE [LARGE SCALE GENOMIC DNA]</scope>
</reference>
<evidence type="ECO:0000256" key="1">
    <source>
        <dbReference type="ARBA" id="ARBA00004141"/>
    </source>
</evidence>
<comment type="caution">
    <text evidence="12">The sequence shown here is derived from an EMBL/GenBank/DDBJ whole genome shotgun (WGS) entry which is preliminary data.</text>
</comment>
<evidence type="ECO:0000313" key="12">
    <source>
        <dbReference type="EMBL" id="PJA46825.1"/>
    </source>
</evidence>
<dbReference type="NCBIfam" id="TIGR00967">
    <property type="entry name" value="3a0501s007"/>
    <property type="match status" value="1"/>
</dbReference>
<dbReference type="Gene3D" id="1.10.3370.10">
    <property type="entry name" value="SecY subunit domain"/>
    <property type="match status" value="1"/>
</dbReference>
<feature type="transmembrane region" description="Helical" evidence="10">
    <location>
        <begin position="16"/>
        <end position="38"/>
    </location>
</feature>
<feature type="transmembrane region" description="Helical" evidence="10">
    <location>
        <begin position="213"/>
        <end position="230"/>
    </location>
</feature>
<feature type="transmembrane region" description="Helical" evidence="10">
    <location>
        <begin position="67"/>
        <end position="91"/>
    </location>
</feature>
<name>A0A2M7XG51_9BACT</name>
<keyword evidence="7 10" id="KW-0811">Translocation</keyword>
<feature type="transmembrane region" description="Helical" evidence="10">
    <location>
        <begin position="305"/>
        <end position="327"/>
    </location>
</feature>
<dbReference type="GO" id="GO:0043952">
    <property type="term" value="P:protein transport by the Sec complex"/>
    <property type="evidence" value="ECO:0007669"/>
    <property type="project" value="UniProtKB-UniRule"/>
</dbReference>
<evidence type="ECO:0000256" key="7">
    <source>
        <dbReference type="ARBA" id="ARBA00023010"/>
    </source>
</evidence>
<dbReference type="HAMAP" id="MF_01465">
    <property type="entry name" value="SecY"/>
    <property type="match status" value="1"/>
</dbReference>
<keyword evidence="6 10" id="KW-1133">Transmembrane helix</keyword>
<dbReference type="Proteomes" id="UP000231263">
    <property type="component" value="Unassembled WGS sequence"/>
</dbReference>
<dbReference type="GO" id="GO:0065002">
    <property type="term" value="P:intracellular protein transmembrane transport"/>
    <property type="evidence" value="ECO:0007669"/>
    <property type="project" value="UniProtKB-UniRule"/>
</dbReference>
<dbReference type="PIRSF" id="PIRSF004557">
    <property type="entry name" value="SecY"/>
    <property type="match status" value="1"/>
</dbReference>
<feature type="transmembrane region" description="Helical" evidence="10">
    <location>
        <begin position="181"/>
        <end position="201"/>
    </location>
</feature>
<keyword evidence="3 10" id="KW-0813">Transport</keyword>
<comment type="subcellular location">
    <subcellularLocation>
        <location evidence="10">Cell membrane</location>
        <topology evidence="10">Multi-pass membrane protein</topology>
    </subcellularLocation>
    <subcellularLocation>
        <location evidence="1">Membrane</location>
        <topology evidence="1">Multi-pass membrane protein</topology>
    </subcellularLocation>
</comment>
<dbReference type="InterPro" id="IPR023201">
    <property type="entry name" value="SecY_dom_sf"/>
</dbReference>
<evidence type="ECO:0000256" key="9">
    <source>
        <dbReference type="ARBA" id="ARBA00039733"/>
    </source>
</evidence>
<evidence type="ECO:0000256" key="2">
    <source>
        <dbReference type="ARBA" id="ARBA00005751"/>
    </source>
</evidence>
<evidence type="ECO:0000256" key="10">
    <source>
        <dbReference type="HAMAP-Rule" id="MF_01465"/>
    </source>
</evidence>
<keyword evidence="10" id="KW-1003">Cell membrane</keyword>
<comment type="subunit">
    <text evidence="10">Component of the Sec protein translocase complex. Heterotrimer consisting of SecY, SecE and SecG subunits. The heterotrimers can form oligomers, although 1 heterotrimer is thought to be able to translocate proteins. Interacts with the ribosome. Interacts with SecDF, and other proteins may be involved. Interacts with SecA.</text>
</comment>
<dbReference type="AlphaFoldDB" id="A0A2M7XG51"/>
<evidence type="ECO:0000256" key="6">
    <source>
        <dbReference type="ARBA" id="ARBA00022989"/>
    </source>
</evidence>
<keyword evidence="8 10" id="KW-0472">Membrane</keyword>
<keyword evidence="5 10" id="KW-0653">Protein transport</keyword>
<dbReference type="GO" id="GO:0005886">
    <property type="term" value="C:plasma membrane"/>
    <property type="evidence" value="ECO:0007669"/>
    <property type="project" value="UniProtKB-SubCell"/>
</dbReference>
<protein>
    <recommendedName>
        <fullName evidence="9 10">Protein translocase subunit SecY</fullName>
    </recommendedName>
</protein>
<feature type="transmembrane region" description="Helical" evidence="10">
    <location>
        <begin position="390"/>
        <end position="408"/>
    </location>
</feature>
<evidence type="ECO:0000256" key="4">
    <source>
        <dbReference type="ARBA" id="ARBA00022692"/>
    </source>
</evidence>
<evidence type="ECO:0000256" key="11">
    <source>
        <dbReference type="RuleBase" id="RU004349"/>
    </source>
</evidence>
<dbReference type="InterPro" id="IPR026593">
    <property type="entry name" value="SecY"/>
</dbReference>
<feature type="transmembrane region" description="Helical" evidence="10">
    <location>
        <begin position="112"/>
        <end position="130"/>
    </location>
</feature>
<dbReference type="GO" id="GO:0006605">
    <property type="term" value="P:protein targeting"/>
    <property type="evidence" value="ECO:0007669"/>
    <property type="project" value="UniProtKB-UniRule"/>
</dbReference>
<dbReference type="PANTHER" id="PTHR10906">
    <property type="entry name" value="SECY/SEC61-ALPHA FAMILY MEMBER"/>
    <property type="match status" value="1"/>
</dbReference>
<keyword evidence="4 10" id="KW-0812">Transmembrane</keyword>
<dbReference type="InterPro" id="IPR030659">
    <property type="entry name" value="SecY_CS"/>
</dbReference>
<comment type="similarity">
    <text evidence="2 10 11">Belongs to the SecY/SEC61-alpha family.</text>
</comment>
<evidence type="ECO:0000256" key="8">
    <source>
        <dbReference type="ARBA" id="ARBA00023136"/>
    </source>
</evidence>
<feature type="transmembrane region" description="Helical" evidence="10">
    <location>
        <begin position="262"/>
        <end position="283"/>
    </location>
</feature>
<dbReference type="FunFam" id="1.10.3370.10:FF:000001">
    <property type="entry name" value="Preprotein translocase subunit SecY"/>
    <property type="match status" value="1"/>
</dbReference>
<dbReference type="SUPFAM" id="SSF103491">
    <property type="entry name" value="Preprotein translocase SecY subunit"/>
    <property type="match status" value="1"/>
</dbReference>
<feature type="transmembrane region" description="Helical" evidence="10">
    <location>
        <begin position="150"/>
        <end position="169"/>
    </location>
</feature>
<evidence type="ECO:0000313" key="13">
    <source>
        <dbReference type="Proteomes" id="UP000231263"/>
    </source>
</evidence>
<feature type="transmembrane region" description="Helical" evidence="10">
    <location>
        <begin position="363"/>
        <end position="384"/>
    </location>
</feature>
<organism evidence="12 13">
    <name type="scientific">Candidatus Uhrbacteria bacterium CG_4_9_14_3_um_filter_41_35</name>
    <dbReference type="NCBI Taxonomy" id="1975034"/>
    <lineage>
        <taxon>Bacteria</taxon>
        <taxon>Candidatus Uhriibacteriota</taxon>
    </lineage>
</organism>
<sequence>MDTIKRIWKTKELRNSLFYILFALTIFRVAAHITVPGINPAGLAEFLNSNQFLGLLNVFSGGTLENFSIVAMGIAPYITSSIIFQLLGMIFPQIEEMQKEESGRQKINRWTRLATVPLALVQGYGLISIFSQQGLGGVLGSTASFDLSGFGLIVALISMTAGTIFLMWIGELISERGVGNGISIMILAGIISGFPTFLQQVASTYTRDSLGDILLFVLLTLVTVVTVVIINEGQRNIPVQYARGGAGKVMSHLPLRINMGGMIPIIFAIAIIVFPPLIAQFFLEARTEFLRNAATFVLQLFGNGVFYGVLYFLLVFTFTFFYASVVFKPEQVAENLQKQGGFIPGIRPGEQTANYLNWVKNRILLTGAVFLGGIAVLPLIVQAFTGQQNLVVGGASILIIVAVVIDMIKQIESQITMRQY</sequence>
<comment type="function">
    <text evidence="10">The central subunit of the protein translocation channel SecYEG. Consists of two halves formed by TMs 1-5 and 6-10. These two domains form a lateral gate at the front which open onto the bilayer between TMs 2 and 7, and are clamped together by SecE at the back. The channel is closed by both a pore ring composed of hydrophobic SecY resides and a short helix (helix 2A) on the extracellular side of the membrane which forms a plug. The plug probably moves laterally to allow the channel to open. The ring and the pore may move independently.</text>
</comment>
<dbReference type="Pfam" id="PF00344">
    <property type="entry name" value="SecY"/>
    <property type="match status" value="1"/>
</dbReference>
<accession>A0A2M7XG51</accession>